<feature type="compositionally biased region" description="Gly residues" evidence="1">
    <location>
        <begin position="201"/>
        <end position="238"/>
    </location>
</feature>
<protein>
    <recommendedName>
        <fullName evidence="5">Periplasmic heavy metal sensor</fullName>
    </recommendedName>
</protein>
<dbReference type="Gene3D" id="1.20.120.1490">
    <property type="match status" value="1"/>
</dbReference>
<evidence type="ECO:0000313" key="4">
    <source>
        <dbReference type="Proteomes" id="UP001197609"/>
    </source>
</evidence>
<feature type="chain" id="PRO_5042571140" description="Periplasmic heavy metal sensor" evidence="2">
    <location>
        <begin position="22"/>
        <end position="272"/>
    </location>
</feature>
<name>A0AAJ1AJK7_9BACT</name>
<evidence type="ECO:0000256" key="2">
    <source>
        <dbReference type="SAM" id="SignalP"/>
    </source>
</evidence>
<keyword evidence="2" id="KW-0732">Signal</keyword>
<gene>
    <name evidence="3" type="ORF">K8G79_11905</name>
</gene>
<comment type="caution">
    <text evidence="3">The sequence shown here is derived from an EMBL/GenBank/DDBJ whole genome shotgun (WGS) entry which is preliminary data.</text>
</comment>
<evidence type="ECO:0000256" key="1">
    <source>
        <dbReference type="SAM" id="MobiDB-lite"/>
    </source>
</evidence>
<evidence type="ECO:0008006" key="5">
    <source>
        <dbReference type="Google" id="ProtNLM"/>
    </source>
</evidence>
<proteinExistence type="predicted"/>
<organism evidence="3 4">
    <name type="scientific">Candidatus Methylomirabilis tolerans</name>
    <dbReference type="NCBI Taxonomy" id="3123416"/>
    <lineage>
        <taxon>Bacteria</taxon>
        <taxon>Candidatus Methylomirabilota</taxon>
        <taxon>Candidatus Methylomirabilia</taxon>
        <taxon>Candidatus Methylomirabilales</taxon>
        <taxon>Candidatus Methylomirabilaceae</taxon>
        <taxon>Candidatus Methylomirabilis</taxon>
    </lineage>
</organism>
<reference evidence="3 4" key="1">
    <citation type="journal article" date="2021" name="bioRxiv">
        <title>Unraveling nitrogen, sulfur and carbon metabolic pathways and microbial community transcriptional responses to substrate deprivation and toxicity stresses in a bioreactor mimicking anoxic brackish coastal sediment conditions.</title>
        <authorList>
            <person name="Martins P.D."/>
            <person name="Echeveste M.J."/>
            <person name="Arshad A."/>
            <person name="Kurth J."/>
            <person name="Ouboter H."/>
            <person name="Jetten M.S.M."/>
            <person name="Welte C.U."/>
        </authorList>
    </citation>
    <scope>NUCLEOTIDE SEQUENCE [LARGE SCALE GENOMIC DNA]</scope>
    <source>
        <strain evidence="3">MAG_38</strain>
    </source>
</reference>
<evidence type="ECO:0000313" key="3">
    <source>
        <dbReference type="EMBL" id="MBZ0160819.1"/>
    </source>
</evidence>
<dbReference type="AlphaFoldDB" id="A0AAJ1AJK7"/>
<feature type="region of interest" description="Disordered" evidence="1">
    <location>
        <begin position="201"/>
        <end position="272"/>
    </location>
</feature>
<feature type="signal peptide" evidence="2">
    <location>
        <begin position="1"/>
        <end position="21"/>
    </location>
</feature>
<sequence>MKLLVGLLVAALLVTVPRVQSASAEEGSRYMGGMKESCDSREAEHAQYRHYGHYPYHLIKYAKEIGLIPDQVTRIKKIRLEFERACLRARAEIGVSDLEIAALMDDEKAAIATIEAKVKQRATAATGLQVAAIRAKRDAMALLTAEQREKDQAIHEKMMEQMQERRGGMGGGSMMQGGGMGGGRMGGGMDHDMTQGGGRMGGGRRGGGMGGGMGGGRMGGGMGGGMMGGGGMGGGMMQGGEQMEGGMDHDMMQGDQDDSSQQKESQGEHQGH</sequence>
<accession>A0AAJ1AJK7</accession>
<dbReference type="Proteomes" id="UP001197609">
    <property type="component" value="Unassembled WGS sequence"/>
</dbReference>
<dbReference type="EMBL" id="JAIOIU010000154">
    <property type="protein sequence ID" value="MBZ0160819.1"/>
    <property type="molecule type" value="Genomic_DNA"/>
</dbReference>